<dbReference type="Proteomes" id="UP001370299">
    <property type="component" value="Unassembled WGS sequence"/>
</dbReference>
<keyword evidence="2" id="KW-0812">Transmembrane</keyword>
<keyword evidence="4" id="KW-1185">Reference proteome</keyword>
<name>A0ABU8Y8N8_9MICO</name>
<dbReference type="RefSeq" id="WP_340196544.1">
    <property type="nucleotide sequence ID" value="NZ_JBBKAP010000041.1"/>
</dbReference>
<proteinExistence type="predicted"/>
<keyword evidence="2" id="KW-0472">Membrane</keyword>
<reference evidence="3 4" key="1">
    <citation type="submission" date="2024-03" db="EMBL/GenBank/DDBJ databases">
        <title>Whole genomes of four grape xylem sap localized bacterial endophytes.</title>
        <authorList>
            <person name="Kumar G."/>
            <person name="Savka M.A."/>
        </authorList>
    </citation>
    <scope>NUCLEOTIDE SEQUENCE [LARGE SCALE GENOMIC DNA]</scope>
    <source>
        <strain evidence="3 4">RIT_GXS8</strain>
    </source>
</reference>
<evidence type="ECO:0000313" key="4">
    <source>
        <dbReference type="Proteomes" id="UP001370299"/>
    </source>
</evidence>
<evidence type="ECO:0000256" key="1">
    <source>
        <dbReference type="SAM" id="MobiDB-lite"/>
    </source>
</evidence>
<feature type="region of interest" description="Disordered" evidence="1">
    <location>
        <begin position="178"/>
        <end position="198"/>
    </location>
</feature>
<gene>
    <name evidence="3" type="ORF">WMN62_06885</name>
</gene>
<evidence type="ECO:0000256" key="2">
    <source>
        <dbReference type="SAM" id="Phobius"/>
    </source>
</evidence>
<dbReference type="EMBL" id="JBBLYY010000036">
    <property type="protein sequence ID" value="MEK0171188.1"/>
    <property type="molecule type" value="Genomic_DNA"/>
</dbReference>
<sequence>MNRARALVAAVAAVLVGAAGIGTTAVAVASTDWRPVAETGTPGRLVLHTGPEPLVLPGAGDRGDVTWQVRTRVDEPGPVTLDLRLLGRGGLPGGTDGVLVSVETCDQPWRDPSGAPACGGQEAALVDAVPASDWAATAPSVRVPDPDGDGEAYLLVRLTLGDAATTVPRTAELGVGVTARGDDPAVSGRPARGDGDEAGGVGPVVLAMTGGGFAGPVLVAVAAVLAGVALRLRRPRSRS</sequence>
<feature type="transmembrane region" description="Helical" evidence="2">
    <location>
        <begin position="213"/>
        <end position="232"/>
    </location>
</feature>
<organism evidence="3 4">
    <name type="scientific">Curtobacterium citreum</name>
    <dbReference type="NCBI Taxonomy" id="2036"/>
    <lineage>
        <taxon>Bacteria</taxon>
        <taxon>Bacillati</taxon>
        <taxon>Actinomycetota</taxon>
        <taxon>Actinomycetes</taxon>
        <taxon>Micrococcales</taxon>
        <taxon>Microbacteriaceae</taxon>
        <taxon>Curtobacterium</taxon>
    </lineage>
</organism>
<keyword evidence="2" id="KW-1133">Transmembrane helix</keyword>
<protein>
    <submittedName>
        <fullName evidence="3">Uncharacterized protein</fullName>
    </submittedName>
</protein>
<accession>A0ABU8Y8N8</accession>
<evidence type="ECO:0000313" key="3">
    <source>
        <dbReference type="EMBL" id="MEK0171188.1"/>
    </source>
</evidence>
<comment type="caution">
    <text evidence="3">The sequence shown here is derived from an EMBL/GenBank/DDBJ whole genome shotgun (WGS) entry which is preliminary data.</text>
</comment>